<protein>
    <submittedName>
        <fullName evidence="3">Uncharacterized protein</fullName>
    </submittedName>
</protein>
<feature type="compositionally biased region" description="Low complexity" evidence="1">
    <location>
        <begin position="130"/>
        <end position="149"/>
    </location>
</feature>
<name>A0A939HH13_9MICC</name>
<reference evidence="3" key="1">
    <citation type="submission" date="2021-03" db="EMBL/GenBank/DDBJ databases">
        <title>A new species, PO-11, isolated from a karst cave deposit.</title>
        <authorList>
            <person name="Zhaoxiaoyong W."/>
        </authorList>
    </citation>
    <scope>NUCLEOTIDE SEQUENCE</scope>
    <source>
        <strain evidence="3">PO-11</strain>
    </source>
</reference>
<feature type="compositionally biased region" description="Pro residues" evidence="1">
    <location>
        <begin position="120"/>
        <end position="129"/>
    </location>
</feature>
<evidence type="ECO:0000256" key="1">
    <source>
        <dbReference type="SAM" id="MobiDB-lite"/>
    </source>
</evidence>
<dbReference type="AlphaFoldDB" id="A0A939HH13"/>
<dbReference type="RefSeq" id="WP_207615931.1">
    <property type="nucleotide sequence ID" value="NZ_JAFNLL010000017.1"/>
</dbReference>
<keyword evidence="2" id="KW-0812">Transmembrane</keyword>
<feature type="compositionally biased region" description="Basic and acidic residues" evidence="1">
    <location>
        <begin position="196"/>
        <end position="205"/>
    </location>
</feature>
<keyword evidence="2" id="KW-1133">Transmembrane helix</keyword>
<dbReference type="EMBL" id="JAFNLL010000017">
    <property type="protein sequence ID" value="MBO1268128.1"/>
    <property type="molecule type" value="Genomic_DNA"/>
</dbReference>
<sequence>MTCRNIEREKIVDDVMLDAGLRDAPALTAVLNSLGSFATMPAPAPGAELAAMLAGPTDDLSKRRWLRNHRPAVVGVAVLAAMGLGVSGVAAASSGFSERPEFVDRMLESWAPAWTVAPTPAQPQVPVPDAPKVTTAPAPTVDPAAVPPAEQLTAPAVPAPKRESAPAEQAAVPAVPAVPAPKRENTTETKPLPEVPKAEPKNDQG</sequence>
<gene>
    <name evidence="3" type="ORF">J1902_09100</name>
</gene>
<comment type="caution">
    <text evidence="3">The sequence shown here is derived from an EMBL/GenBank/DDBJ whole genome shotgun (WGS) entry which is preliminary data.</text>
</comment>
<feature type="compositionally biased region" description="Low complexity" evidence="1">
    <location>
        <begin position="166"/>
        <end position="177"/>
    </location>
</feature>
<keyword evidence="2" id="KW-0472">Membrane</keyword>
<feature type="transmembrane region" description="Helical" evidence="2">
    <location>
        <begin position="72"/>
        <end position="96"/>
    </location>
</feature>
<evidence type="ECO:0000313" key="4">
    <source>
        <dbReference type="Proteomes" id="UP000664164"/>
    </source>
</evidence>
<feature type="region of interest" description="Disordered" evidence="1">
    <location>
        <begin position="120"/>
        <end position="205"/>
    </location>
</feature>
<evidence type="ECO:0000256" key="2">
    <source>
        <dbReference type="SAM" id="Phobius"/>
    </source>
</evidence>
<organism evidence="3 4">
    <name type="scientific">Arthrobacter cavernae</name>
    <dbReference type="NCBI Taxonomy" id="2817681"/>
    <lineage>
        <taxon>Bacteria</taxon>
        <taxon>Bacillati</taxon>
        <taxon>Actinomycetota</taxon>
        <taxon>Actinomycetes</taxon>
        <taxon>Micrococcales</taxon>
        <taxon>Micrococcaceae</taxon>
        <taxon>Arthrobacter</taxon>
    </lineage>
</organism>
<dbReference type="Proteomes" id="UP000664164">
    <property type="component" value="Unassembled WGS sequence"/>
</dbReference>
<keyword evidence="4" id="KW-1185">Reference proteome</keyword>
<proteinExistence type="predicted"/>
<accession>A0A939HH13</accession>
<evidence type="ECO:0000313" key="3">
    <source>
        <dbReference type="EMBL" id="MBO1268128.1"/>
    </source>
</evidence>